<dbReference type="PANTHER" id="PTHR36427">
    <property type="entry name" value="54S RIBOSOMAL PROTEIN L1, MITOCHONDRIAL"/>
    <property type="match status" value="1"/>
</dbReference>
<dbReference type="FunFam" id="3.40.50.790:FF:000001">
    <property type="entry name" value="50S ribosomal protein L1"/>
    <property type="match status" value="1"/>
</dbReference>
<keyword evidence="5" id="KW-0687">Ribonucleoprotein</keyword>
<name>A0A3B1DZT4_9ZZZZ</name>
<dbReference type="Pfam" id="PF00687">
    <property type="entry name" value="Ribosomal_L1"/>
    <property type="match status" value="1"/>
</dbReference>
<reference evidence="6" key="1">
    <citation type="submission" date="2018-06" db="EMBL/GenBank/DDBJ databases">
        <authorList>
            <person name="Zhirakovskaya E."/>
        </authorList>
    </citation>
    <scope>NUCLEOTIDE SEQUENCE</scope>
</reference>
<evidence type="ECO:0000256" key="3">
    <source>
        <dbReference type="ARBA" id="ARBA00022884"/>
    </source>
</evidence>
<dbReference type="PIRSF" id="PIRSF002155">
    <property type="entry name" value="Ribosomal_L1"/>
    <property type="match status" value="1"/>
</dbReference>
<dbReference type="InterPro" id="IPR016095">
    <property type="entry name" value="Ribosomal_uL1_3-a/b-sand"/>
</dbReference>
<dbReference type="InterPro" id="IPR002143">
    <property type="entry name" value="Ribosomal_uL1"/>
</dbReference>
<dbReference type="GO" id="GO:0006412">
    <property type="term" value="P:translation"/>
    <property type="evidence" value="ECO:0007669"/>
    <property type="project" value="InterPro"/>
</dbReference>
<protein>
    <submittedName>
        <fullName evidence="6">LSU ribosomal protein L1p (L10Ae)</fullName>
    </submittedName>
</protein>
<gene>
    <name evidence="6" type="ORF">MNBD_PLANCTO03-2015</name>
</gene>
<dbReference type="GO" id="GO:0019843">
    <property type="term" value="F:rRNA binding"/>
    <property type="evidence" value="ECO:0007669"/>
    <property type="project" value="UniProtKB-KW"/>
</dbReference>
<comment type="similarity">
    <text evidence="1">Belongs to the universal ribosomal protein uL1 family.</text>
</comment>
<dbReference type="InterPro" id="IPR028364">
    <property type="entry name" value="Ribosomal_uL1/biogenesis"/>
</dbReference>
<evidence type="ECO:0000313" key="6">
    <source>
        <dbReference type="EMBL" id="VAX41968.1"/>
    </source>
</evidence>
<keyword evidence="2" id="KW-0699">rRNA-binding</keyword>
<proteinExistence type="inferred from homology"/>
<dbReference type="SUPFAM" id="SSF56808">
    <property type="entry name" value="Ribosomal protein L1"/>
    <property type="match status" value="1"/>
</dbReference>
<dbReference type="EMBL" id="UOGK01000620">
    <property type="protein sequence ID" value="VAX41968.1"/>
    <property type="molecule type" value="Genomic_DNA"/>
</dbReference>
<dbReference type="PROSITE" id="PS01199">
    <property type="entry name" value="RIBOSOMAL_L1"/>
    <property type="match status" value="1"/>
</dbReference>
<dbReference type="InterPro" id="IPR023673">
    <property type="entry name" value="Ribosomal_uL1_CS"/>
</dbReference>
<dbReference type="PANTHER" id="PTHR36427:SF3">
    <property type="entry name" value="LARGE RIBOSOMAL SUBUNIT PROTEIN UL1M"/>
    <property type="match status" value="1"/>
</dbReference>
<keyword evidence="4 6" id="KW-0689">Ribosomal protein</keyword>
<dbReference type="HAMAP" id="MF_01318_B">
    <property type="entry name" value="Ribosomal_uL1_B"/>
    <property type="match status" value="1"/>
</dbReference>
<dbReference type="Gene3D" id="3.30.190.20">
    <property type="match status" value="1"/>
</dbReference>
<dbReference type="InterPro" id="IPR005878">
    <property type="entry name" value="Ribosom_uL1_bac-type"/>
</dbReference>
<dbReference type="AlphaFoldDB" id="A0A3B1DZT4"/>
<dbReference type="NCBIfam" id="TIGR01169">
    <property type="entry name" value="rplA_bact"/>
    <property type="match status" value="1"/>
</dbReference>
<organism evidence="6">
    <name type="scientific">hydrothermal vent metagenome</name>
    <dbReference type="NCBI Taxonomy" id="652676"/>
    <lineage>
        <taxon>unclassified sequences</taxon>
        <taxon>metagenomes</taxon>
        <taxon>ecological metagenomes</taxon>
    </lineage>
</organism>
<evidence type="ECO:0000256" key="1">
    <source>
        <dbReference type="ARBA" id="ARBA00010531"/>
    </source>
</evidence>
<dbReference type="Gene3D" id="3.40.50.790">
    <property type="match status" value="1"/>
</dbReference>
<evidence type="ECO:0000256" key="2">
    <source>
        <dbReference type="ARBA" id="ARBA00022730"/>
    </source>
</evidence>
<evidence type="ECO:0000256" key="4">
    <source>
        <dbReference type="ARBA" id="ARBA00022980"/>
    </source>
</evidence>
<dbReference type="CDD" id="cd00403">
    <property type="entry name" value="Ribosomal_L1"/>
    <property type="match status" value="1"/>
</dbReference>
<keyword evidence="3" id="KW-0694">RNA-binding</keyword>
<sequence length="232" mass="24328">MAKKLNKRGKANDALIQAATMPPAEAIAALKKFKGPKFDQTVEIVMFLGLDTRQADQNLRGSVSLPKGIGKAKKVVAFCQSDVVDDALAAGAIKAGGEELVNEIAGGWMDFDVAVASPDMMRVASKLGKVLGPKGLMPSPKNGTVTPRVAEAVKEFAAGKVEYRADKAGNIHAVIGKMSFADADLLENLEHFVGTIEKAKPATVKGVYIKKISVSGTMTPGVQIAYSSGDEA</sequence>
<evidence type="ECO:0000256" key="5">
    <source>
        <dbReference type="ARBA" id="ARBA00023274"/>
    </source>
</evidence>
<dbReference type="GO" id="GO:0015934">
    <property type="term" value="C:large ribosomal subunit"/>
    <property type="evidence" value="ECO:0007669"/>
    <property type="project" value="InterPro"/>
</dbReference>
<accession>A0A3B1DZT4</accession>
<dbReference type="GO" id="GO:0003735">
    <property type="term" value="F:structural constituent of ribosome"/>
    <property type="evidence" value="ECO:0007669"/>
    <property type="project" value="InterPro"/>
</dbReference>
<dbReference type="InterPro" id="IPR023674">
    <property type="entry name" value="Ribosomal_uL1-like"/>
</dbReference>